<evidence type="ECO:0000256" key="1">
    <source>
        <dbReference type="ARBA" id="ARBA00022723"/>
    </source>
</evidence>
<evidence type="ECO:0000256" key="4">
    <source>
        <dbReference type="PROSITE-ProRule" id="PRU00325"/>
    </source>
</evidence>
<keyword evidence="8" id="KW-1185">Reference proteome</keyword>
<keyword evidence="1" id="KW-0479">Metal-binding</keyword>
<dbReference type="EMBL" id="NBSK02000004">
    <property type="protein sequence ID" value="KAJ0209831.1"/>
    <property type="molecule type" value="Genomic_DNA"/>
</dbReference>
<organism evidence="7 8">
    <name type="scientific">Lactuca sativa</name>
    <name type="common">Garden lettuce</name>
    <dbReference type="NCBI Taxonomy" id="4236"/>
    <lineage>
        <taxon>Eukaryota</taxon>
        <taxon>Viridiplantae</taxon>
        <taxon>Streptophyta</taxon>
        <taxon>Embryophyta</taxon>
        <taxon>Tracheophyta</taxon>
        <taxon>Spermatophyta</taxon>
        <taxon>Magnoliopsida</taxon>
        <taxon>eudicotyledons</taxon>
        <taxon>Gunneridae</taxon>
        <taxon>Pentapetalae</taxon>
        <taxon>asterids</taxon>
        <taxon>campanulids</taxon>
        <taxon>Asterales</taxon>
        <taxon>Asteraceae</taxon>
        <taxon>Cichorioideae</taxon>
        <taxon>Cichorieae</taxon>
        <taxon>Lactucinae</taxon>
        <taxon>Lactuca</taxon>
    </lineage>
</organism>
<dbReference type="PANTHER" id="PTHR31973:SF189">
    <property type="entry name" value="TRANSPOSASE, MUDR, PLANT, MULE TRANSPOSASE DOMAIN PROTEIN-RELATED"/>
    <property type="match status" value="1"/>
</dbReference>
<dbReference type="GO" id="GO:0008270">
    <property type="term" value="F:zinc ion binding"/>
    <property type="evidence" value="ECO:0007669"/>
    <property type="project" value="UniProtKB-KW"/>
</dbReference>
<feature type="compositionally biased region" description="Basic residues" evidence="5">
    <location>
        <begin position="532"/>
        <end position="549"/>
    </location>
</feature>
<comment type="caution">
    <text evidence="7">The sequence shown here is derived from an EMBL/GenBank/DDBJ whole genome shotgun (WGS) entry which is preliminary data.</text>
</comment>
<sequence length="692" mass="79212">MNMYVDPHNEPIFEWIEEEENEDEDYNCEDDKGAVLSDTYFVDHEEDDVEYPFPTNKTMGGRFLNKLYLHIENVDDVYEDVEYVEPQYPLLMDRISGLKKNDSQRLLVKCCKKTTKKTNKQTSHLPAFWITKEKTFQIKYSLVSEHKCSRVFKFGSIVTYKWLGKQFMSEIIEKPKMSVKKMKAKVSTTFNINVRSLIEHYGRLWSYGHEIMRTNLGSTVKLDANIMSYSITLFSKYYACFKVVSDGWKEGCRPVICLYAWVVVGVENKATWLVDDIDGGIGAGIILISDGNKMSIGSYLYISFYACFTNLLLVTRSSKERCPKAEHRQCARHIVANFAKRFIGQHFRKLFWRVVKASTEQKFRHVMEKIKVVDIEAYDYLIDRDPTTWSKAFFQEGRYCDAFENGVSEIFNYVIRHARRKPITTMLEDIRVSVMERIVGGTPCGYQKYEVRLNDTAYGVDLIAKTCACRIWQLTGISCLHGVVVIYSLNQDAETYVSQSYSKEAYLKCYNYRINPLNGGDMWPKVPYHKPLPPKRRRVHGRPSVKKKKDAVERELSGLVRHFVTRKETLIRCSICKEPGHNKKKCPSKQQTNTSAPISPMGSGVGPSPPATTQQPPTPPPPPPGQLPPPLPADQPPPPPVAQPPGARPVLRKRAPISRNGLMKYFERIVKMALRRKILGVGSSAENPAVLD</sequence>
<dbReference type="AlphaFoldDB" id="A0A9R1VSK7"/>
<keyword evidence="3" id="KW-0862">Zinc</keyword>
<evidence type="ECO:0000256" key="2">
    <source>
        <dbReference type="ARBA" id="ARBA00022771"/>
    </source>
</evidence>
<evidence type="ECO:0000313" key="7">
    <source>
        <dbReference type="EMBL" id="KAJ0209831.1"/>
    </source>
</evidence>
<proteinExistence type="predicted"/>
<feature type="domain" description="SWIM-type" evidence="6">
    <location>
        <begin position="449"/>
        <end position="490"/>
    </location>
</feature>
<dbReference type="SMART" id="SM00575">
    <property type="entry name" value="ZnF_PMZ"/>
    <property type="match status" value="1"/>
</dbReference>
<evidence type="ECO:0000256" key="5">
    <source>
        <dbReference type="SAM" id="MobiDB-lite"/>
    </source>
</evidence>
<name>A0A9R1VSK7_LACSA</name>
<reference evidence="7 8" key="1">
    <citation type="journal article" date="2017" name="Nat. Commun.">
        <title>Genome assembly with in vitro proximity ligation data and whole-genome triplication in lettuce.</title>
        <authorList>
            <person name="Reyes-Chin-Wo S."/>
            <person name="Wang Z."/>
            <person name="Yang X."/>
            <person name="Kozik A."/>
            <person name="Arikit S."/>
            <person name="Song C."/>
            <person name="Xia L."/>
            <person name="Froenicke L."/>
            <person name="Lavelle D.O."/>
            <person name="Truco M.J."/>
            <person name="Xia R."/>
            <person name="Zhu S."/>
            <person name="Xu C."/>
            <person name="Xu H."/>
            <person name="Xu X."/>
            <person name="Cox K."/>
            <person name="Korf I."/>
            <person name="Meyers B.C."/>
            <person name="Michelmore R.W."/>
        </authorList>
    </citation>
    <scope>NUCLEOTIDE SEQUENCE [LARGE SCALE GENOMIC DNA]</scope>
    <source>
        <strain evidence="8">cv. Salinas</strain>
        <tissue evidence="7">Seedlings</tissue>
    </source>
</reference>
<evidence type="ECO:0000259" key="6">
    <source>
        <dbReference type="PROSITE" id="PS50966"/>
    </source>
</evidence>
<dbReference type="GO" id="GO:0003676">
    <property type="term" value="F:nucleic acid binding"/>
    <property type="evidence" value="ECO:0007669"/>
    <property type="project" value="InterPro"/>
</dbReference>
<evidence type="ECO:0000313" key="8">
    <source>
        <dbReference type="Proteomes" id="UP000235145"/>
    </source>
</evidence>
<feature type="region of interest" description="Disordered" evidence="5">
    <location>
        <begin position="528"/>
        <end position="553"/>
    </location>
</feature>
<keyword evidence="2 4" id="KW-0863">Zinc-finger</keyword>
<feature type="compositionally biased region" description="Pro residues" evidence="5">
    <location>
        <begin position="616"/>
        <end position="647"/>
    </location>
</feature>
<evidence type="ECO:0000256" key="3">
    <source>
        <dbReference type="ARBA" id="ARBA00022833"/>
    </source>
</evidence>
<accession>A0A9R1VSK7</accession>
<dbReference type="InterPro" id="IPR006564">
    <property type="entry name" value="Znf_PMZ"/>
</dbReference>
<dbReference type="Proteomes" id="UP000235145">
    <property type="component" value="Unassembled WGS sequence"/>
</dbReference>
<dbReference type="SUPFAM" id="SSF57756">
    <property type="entry name" value="Retrovirus zinc finger-like domains"/>
    <property type="match status" value="1"/>
</dbReference>
<gene>
    <name evidence="7" type="ORF">LSAT_V11C400188300</name>
</gene>
<dbReference type="PANTHER" id="PTHR31973">
    <property type="entry name" value="POLYPROTEIN, PUTATIVE-RELATED"/>
    <property type="match status" value="1"/>
</dbReference>
<protein>
    <recommendedName>
        <fullName evidence="6">SWIM-type domain-containing protein</fullName>
    </recommendedName>
</protein>
<dbReference type="PROSITE" id="PS50966">
    <property type="entry name" value="ZF_SWIM"/>
    <property type="match status" value="1"/>
</dbReference>
<dbReference type="InterPro" id="IPR036875">
    <property type="entry name" value="Znf_CCHC_sf"/>
</dbReference>
<dbReference type="InterPro" id="IPR007527">
    <property type="entry name" value="Znf_SWIM"/>
</dbReference>
<feature type="region of interest" description="Disordered" evidence="5">
    <location>
        <begin position="580"/>
        <end position="658"/>
    </location>
</feature>
<dbReference type="Pfam" id="PF04434">
    <property type="entry name" value="SWIM"/>
    <property type="match status" value="1"/>
</dbReference>